<comment type="caution">
    <text evidence="10">The sequence shown here is derived from an EMBL/GenBank/DDBJ whole genome shotgun (WGS) entry which is preliminary data.</text>
</comment>
<comment type="subcellular location">
    <subcellularLocation>
        <location evidence="1">Cell inner membrane</location>
        <topology evidence="1">Single-pass membrane protein</topology>
    </subcellularLocation>
</comment>
<dbReference type="GO" id="GO:0015628">
    <property type="term" value="P:protein secretion by the type II secretion system"/>
    <property type="evidence" value="ECO:0007669"/>
    <property type="project" value="InterPro"/>
</dbReference>
<keyword evidence="5 8" id="KW-0812">Transmembrane</keyword>
<dbReference type="EMBL" id="MHIK01000004">
    <property type="protein sequence ID" value="OGY52663.1"/>
    <property type="molecule type" value="Genomic_DNA"/>
</dbReference>
<evidence type="ECO:0000256" key="2">
    <source>
        <dbReference type="ARBA" id="ARBA00022475"/>
    </source>
</evidence>
<accession>A0A1G1YJZ9</accession>
<keyword evidence="2" id="KW-1003">Cell membrane</keyword>
<evidence type="ECO:0000259" key="9">
    <source>
        <dbReference type="Pfam" id="PF12019"/>
    </source>
</evidence>
<feature type="transmembrane region" description="Helical" evidence="8">
    <location>
        <begin position="30"/>
        <end position="53"/>
    </location>
</feature>
<dbReference type="InterPro" id="IPR012902">
    <property type="entry name" value="N_methyl_site"/>
</dbReference>
<evidence type="ECO:0000256" key="6">
    <source>
        <dbReference type="ARBA" id="ARBA00022989"/>
    </source>
</evidence>
<evidence type="ECO:0000256" key="4">
    <source>
        <dbReference type="ARBA" id="ARBA00022519"/>
    </source>
</evidence>
<reference evidence="10 11" key="1">
    <citation type="journal article" date="2016" name="Nat. Commun.">
        <title>Thousands of microbial genomes shed light on interconnected biogeochemical processes in an aquifer system.</title>
        <authorList>
            <person name="Anantharaman K."/>
            <person name="Brown C.T."/>
            <person name="Hug L.A."/>
            <person name="Sharon I."/>
            <person name="Castelle C.J."/>
            <person name="Probst A.J."/>
            <person name="Thomas B.C."/>
            <person name="Singh A."/>
            <person name="Wilkins M.J."/>
            <person name="Karaoz U."/>
            <person name="Brodie E.L."/>
            <person name="Williams K.H."/>
            <person name="Hubbard S.S."/>
            <person name="Banfield J.F."/>
        </authorList>
    </citation>
    <scope>NUCLEOTIDE SEQUENCE [LARGE SCALE GENOMIC DNA]</scope>
</reference>
<dbReference type="GO" id="GO:0005886">
    <property type="term" value="C:plasma membrane"/>
    <property type="evidence" value="ECO:0007669"/>
    <property type="project" value="UniProtKB-SubCell"/>
</dbReference>
<evidence type="ECO:0000256" key="1">
    <source>
        <dbReference type="ARBA" id="ARBA00004377"/>
    </source>
</evidence>
<gene>
    <name evidence="10" type="ORF">A3J65_04750</name>
</gene>
<dbReference type="GO" id="GO:0015627">
    <property type="term" value="C:type II protein secretion system complex"/>
    <property type="evidence" value="ECO:0007669"/>
    <property type="project" value="InterPro"/>
</dbReference>
<organism evidence="10 11">
    <name type="scientific">Candidatus Buchananbacteria bacterium RIFCSPHIGHO2_02_FULL_45_11b</name>
    <dbReference type="NCBI Taxonomy" id="1797541"/>
    <lineage>
        <taxon>Bacteria</taxon>
        <taxon>Candidatus Buchananiibacteriota</taxon>
    </lineage>
</organism>
<dbReference type="InterPro" id="IPR045584">
    <property type="entry name" value="Pilin-like"/>
</dbReference>
<evidence type="ECO:0000256" key="5">
    <source>
        <dbReference type="ARBA" id="ARBA00022692"/>
    </source>
</evidence>
<keyword evidence="6 8" id="KW-1133">Transmembrane helix</keyword>
<dbReference type="PROSITE" id="PS00409">
    <property type="entry name" value="PROKAR_NTER_METHYL"/>
    <property type="match status" value="1"/>
</dbReference>
<name>A0A1G1YJZ9_9BACT</name>
<evidence type="ECO:0000256" key="3">
    <source>
        <dbReference type="ARBA" id="ARBA00022481"/>
    </source>
</evidence>
<evidence type="ECO:0000313" key="11">
    <source>
        <dbReference type="Proteomes" id="UP000178501"/>
    </source>
</evidence>
<keyword evidence="4" id="KW-0997">Cell inner membrane</keyword>
<evidence type="ECO:0000313" key="10">
    <source>
        <dbReference type="EMBL" id="OGY52663.1"/>
    </source>
</evidence>
<protein>
    <recommendedName>
        <fullName evidence="9">General secretion pathway GspH domain-containing protein</fullName>
    </recommendedName>
</protein>
<dbReference type="Gene3D" id="3.30.700.10">
    <property type="entry name" value="Glycoprotein, Type 4 Pilin"/>
    <property type="match status" value="1"/>
</dbReference>
<keyword evidence="3" id="KW-0488">Methylation</keyword>
<evidence type="ECO:0000256" key="8">
    <source>
        <dbReference type="SAM" id="Phobius"/>
    </source>
</evidence>
<dbReference type="AlphaFoldDB" id="A0A1G1YJZ9"/>
<dbReference type="Proteomes" id="UP000178501">
    <property type="component" value="Unassembled WGS sequence"/>
</dbReference>
<dbReference type="Pfam" id="PF12019">
    <property type="entry name" value="GspH"/>
    <property type="match status" value="1"/>
</dbReference>
<sequence length="169" mass="18824">MPKLFKIINQRSQFTLLIKSSSQNMKPKGISLVEITVVLAIITLLTVIAIPLFNNYQKSAKLKSEARVLAANLRLAQQLAITEQVIYRLKLFPETRNYKIIKSPTEEIVKSVTLASGVRINEIDGLTDNQVQFTTTGGVIETGQIALTNTRHQTSTIQIKPSGYVQINE</sequence>
<proteinExistence type="predicted"/>
<dbReference type="SUPFAM" id="SSF54523">
    <property type="entry name" value="Pili subunits"/>
    <property type="match status" value="1"/>
</dbReference>
<keyword evidence="7 8" id="KW-0472">Membrane</keyword>
<evidence type="ECO:0000256" key="7">
    <source>
        <dbReference type="ARBA" id="ARBA00023136"/>
    </source>
</evidence>
<feature type="domain" description="General secretion pathway GspH" evidence="9">
    <location>
        <begin position="65"/>
        <end position="163"/>
    </location>
</feature>
<dbReference type="InterPro" id="IPR022346">
    <property type="entry name" value="T2SS_GspH"/>
</dbReference>